<dbReference type="Gene3D" id="1.10.260.40">
    <property type="entry name" value="lambda repressor-like DNA-binding domains"/>
    <property type="match status" value="1"/>
</dbReference>
<dbReference type="EMBL" id="JAEACQ010000143">
    <property type="protein sequence ID" value="MBL7626563.1"/>
    <property type="molecule type" value="Genomic_DNA"/>
</dbReference>
<protein>
    <submittedName>
        <fullName evidence="2">Helix-turn-helix domain-containing protein</fullName>
    </submittedName>
</protein>
<dbReference type="Proteomes" id="UP000604475">
    <property type="component" value="Unassembled WGS sequence"/>
</dbReference>
<evidence type="ECO:0000313" key="2">
    <source>
        <dbReference type="EMBL" id="MBL7626563.1"/>
    </source>
</evidence>
<reference evidence="2" key="1">
    <citation type="submission" date="2020-12" db="EMBL/GenBank/DDBJ databases">
        <title>Genomic characterization of non-nitrogen-fixing Frankia strains.</title>
        <authorList>
            <person name="Carlos-Shanley C."/>
            <person name="Guerra T."/>
            <person name="Hahn D."/>
        </authorList>
    </citation>
    <scope>NUCLEOTIDE SEQUENCE</scope>
    <source>
        <strain evidence="2">CN6</strain>
    </source>
</reference>
<organism evidence="2 3">
    <name type="scientific">Frankia nepalensis</name>
    <dbReference type="NCBI Taxonomy" id="1836974"/>
    <lineage>
        <taxon>Bacteria</taxon>
        <taxon>Bacillati</taxon>
        <taxon>Actinomycetota</taxon>
        <taxon>Actinomycetes</taxon>
        <taxon>Frankiales</taxon>
        <taxon>Frankiaceae</taxon>
        <taxon>Frankia</taxon>
    </lineage>
</organism>
<keyword evidence="3" id="KW-1185">Reference proteome</keyword>
<feature type="region of interest" description="Disordered" evidence="1">
    <location>
        <begin position="140"/>
        <end position="208"/>
    </location>
</feature>
<comment type="caution">
    <text evidence="2">The sequence shown here is derived from an EMBL/GenBank/DDBJ whole genome shotgun (WGS) entry which is preliminary data.</text>
</comment>
<dbReference type="GO" id="GO:0003677">
    <property type="term" value="F:DNA binding"/>
    <property type="evidence" value="ECO:0007669"/>
    <property type="project" value="InterPro"/>
</dbReference>
<dbReference type="InterPro" id="IPR010982">
    <property type="entry name" value="Lambda_DNA-bd_dom_sf"/>
</dbReference>
<evidence type="ECO:0000256" key="1">
    <source>
        <dbReference type="SAM" id="MobiDB-lite"/>
    </source>
</evidence>
<name>A0A937UM03_9ACTN</name>
<evidence type="ECO:0000313" key="3">
    <source>
        <dbReference type="Proteomes" id="UP000604475"/>
    </source>
</evidence>
<proteinExistence type="predicted"/>
<accession>A0A937UM03</accession>
<dbReference type="SUPFAM" id="SSF47413">
    <property type="entry name" value="lambda repressor-like DNA-binding domains"/>
    <property type="match status" value="1"/>
</dbReference>
<gene>
    <name evidence="2" type="ORF">I7412_05135</name>
</gene>
<sequence>MNACRISQQRLAAQSGISVATIRVVQRGMGRRQVRDATLTALCRASNWPDDHLMRVLVGNQINVAAGGDIDLASRSSPRPSAGGNHAGTSTCVFMSNGSLREVETCPWAYGLLQPARLPICIQYSTASFRRLAERLRAEQRIPIPGAPPNGHRDEARSAVRSRSRGPPRPSTPADGRNLGAKSGHGNGAPPLVSRLRVPVRPGPDRDHRAMIHRATTGPAQVGHIANIDD</sequence>
<dbReference type="AlphaFoldDB" id="A0A937UM03"/>